<evidence type="ECO:0000313" key="2">
    <source>
        <dbReference type="Proteomes" id="UP000005222"/>
    </source>
</evidence>
<reference evidence="1 2" key="1">
    <citation type="journal article" date="2012" name="G3 (Bethesda)">
        <title>Pichia sorbitophila, an interspecies yeast hybrid reveals early steps of genome resolution following polyploidization.</title>
        <authorList>
            <person name="Leh Louis V."/>
            <person name="Despons L."/>
            <person name="Friedrich A."/>
            <person name="Martin T."/>
            <person name="Durrens P."/>
            <person name="Casaregola S."/>
            <person name="Neuveglise C."/>
            <person name="Fairhead C."/>
            <person name="Marck C."/>
            <person name="Cruz J.A."/>
            <person name="Straub M.L."/>
            <person name="Kugler V."/>
            <person name="Sacerdot C."/>
            <person name="Uzunov Z."/>
            <person name="Thierry A."/>
            <person name="Weiss S."/>
            <person name="Bleykasten C."/>
            <person name="De Montigny J."/>
            <person name="Jacques N."/>
            <person name="Jung P."/>
            <person name="Lemaire M."/>
            <person name="Mallet S."/>
            <person name="Morel G."/>
            <person name="Richard G.F."/>
            <person name="Sarkar A."/>
            <person name="Savel G."/>
            <person name="Schacherer J."/>
            <person name="Seret M.L."/>
            <person name="Talla E."/>
            <person name="Samson G."/>
            <person name="Jubin C."/>
            <person name="Poulain J."/>
            <person name="Vacherie B."/>
            <person name="Barbe V."/>
            <person name="Pelletier E."/>
            <person name="Sherman D.J."/>
            <person name="Westhof E."/>
            <person name="Weissenbach J."/>
            <person name="Baret P.V."/>
            <person name="Wincker P."/>
            <person name="Gaillardin C."/>
            <person name="Dujon B."/>
            <person name="Souciet J.L."/>
        </authorList>
    </citation>
    <scope>NUCLEOTIDE SEQUENCE [LARGE SCALE GENOMIC DNA]</scope>
    <source>
        <strain evidence="2">ATCC MYA-4447 / BCRC 22081 / CBS 7064 / NBRC 10061 / NRRL Y-12695</strain>
    </source>
</reference>
<accession>G8Y4R6</accession>
<name>G8Y4R6_PICSO</name>
<dbReference type="Proteomes" id="UP000005222">
    <property type="component" value="Chromosome M"/>
</dbReference>
<dbReference type="HOGENOM" id="CLU_2171965_0_0_1"/>
<keyword evidence="2" id="KW-1185">Reference proteome</keyword>
<evidence type="ECO:0000313" key="1">
    <source>
        <dbReference type="EMBL" id="CCE85684.1"/>
    </source>
</evidence>
<dbReference type="EMBL" id="FO082047">
    <property type="protein sequence ID" value="CCE85684.1"/>
    <property type="molecule type" value="Genomic_DNA"/>
</dbReference>
<organism evidence="1 2">
    <name type="scientific">Pichia sorbitophila (strain ATCC MYA-4447 / BCRC 22081 / CBS 7064 / NBRC 10061 / NRRL Y-12695)</name>
    <name type="common">Hybrid yeast</name>
    <dbReference type="NCBI Taxonomy" id="559304"/>
    <lineage>
        <taxon>Eukaryota</taxon>
        <taxon>Fungi</taxon>
        <taxon>Dikarya</taxon>
        <taxon>Ascomycota</taxon>
        <taxon>Saccharomycotina</taxon>
        <taxon>Pichiomycetes</taxon>
        <taxon>Debaryomycetaceae</taxon>
        <taxon>Millerozyma</taxon>
    </lineage>
</organism>
<gene>
    <name evidence="1" type="primary">Piso0_005305</name>
    <name evidence="1" type="ORF">GNLVRS01_PISO0M11914g</name>
</gene>
<dbReference type="AlphaFoldDB" id="G8Y4R6"/>
<protein>
    <submittedName>
        <fullName evidence="1">Piso0_005305 protein</fullName>
    </submittedName>
</protein>
<proteinExistence type="predicted"/>
<sequence length="110" mass="12378">MIDQTDVQLTEVPKYIGKTNSSYLGTSVNQGHKILDRYSVPLKKADVNNSGESLRFYYSKVLSTTKEVSCRFSFHCRNILALIVGNTVYGALEVVNYTVEHSEKGKELLK</sequence>
<dbReference type="InParanoid" id="G8Y4R6"/>